<keyword evidence="2" id="KW-1185">Reference proteome</keyword>
<name>A0A0D0I2H4_9MICO</name>
<dbReference type="RefSeq" id="WP_084766668.1">
    <property type="nucleotide sequence ID" value="NZ_JXSQ01000001.1"/>
</dbReference>
<comment type="caution">
    <text evidence="1">The sequence shown here is derived from an EMBL/GenBank/DDBJ whole genome shotgun (WGS) entry which is preliminary data.</text>
</comment>
<dbReference type="OrthoDB" id="9814774at2"/>
<dbReference type="InterPro" id="IPR027961">
    <property type="entry name" value="DUF4442"/>
</dbReference>
<dbReference type="AlphaFoldDB" id="A0A0D0I2H4"/>
<dbReference type="Gene3D" id="3.10.129.10">
    <property type="entry name" value="Hotdog Thioesterase"/>
    <property type="match status" value="1"/>
</dbReference>
<accession>A0A0D0I2H4</accession>
<sequence length="158" mass="17308">MSGITLRGTDAAEHLEGFNSWPTLKTQGITIEEFADDFTRAVIRMDITDENANYMGTAFGGSLFSMLDPFLVIMSINQLGPDYVVWDKAAEIEFVSPGIGSVHATVEMPPETVAELRAAAEGGAKVLRWFEIPITGPDGALVASVRRQLYVRERRKDG</sequence>
<dbReference type="Pfam" id="PF14539">
    <property type="entry name" value="DUF4442"/>
    <property type="match status" value="1"/>
</dbReference>
<dbReference type="InterPro" id="IPR029069">
    <property type="entry name" value="HotDog_dom_sf"/>
</dbReference>
<reference evidence="1 2" key="1">
    <citation type="submission" date="2015-01" db="EMBL/GenBank/DDBJ databases">
        <title>Draft genome sequence of Leucobacter komagatae strain VKM ST2845.</title>
        <authorList>
            <person name="Karlyshev A.V."/>
            <person name="Kudryashova E.B."/>
        </authorList>
    </citation>
    <scope>NUCLEOTIDE SEQUENCE [LARGE SCALE GENOMIC DNA]</scope>
    <source>
        <strain evidence="1 2">VKM ST2845</strain>
    </source>
</reference>
<organism evidence="1 2">
    <name type="scientific">Leucobacter komagatae</name>
    <dbReference type="NCBI Taxonomy" id="55969"/>
    <lineage>
        <taxon>Bacteria</taxon>
        <taxon>Bacillati</taxon>
        <taxon>Actinomycetota</taxon>
        <taxon>Actinomycetes</taxon>
        <taxon>Micrococcales</taxon>
        <taxon>Microbacteriaceae</taxon>
        <taxon>Leucobacter</taxon>
    </lineage>
</organism>
<evidence type="ECO:0008006" key="3">
    <source>
        <dbReference type="Google" id="ProtNLM"/>
    </source>
</evidence>
<dbReference type="Proteomes" id="UP000032120">
    <property type="component" value="Unassembled WGS sequence"/>
</dbReference>
<evidence type="ECO:0000313" key="2">
    <source>
        <dbReference type="Proteomes" id="UP000032120"/>
    </source>
</evidence>
<dbReference type="EMBL" id="JXSQ01000001">
    <property type="protein sequence ID" value="KIP53936.1"/>
    <property type="molecule type" value="Genomic_DNA"/>
</dbReference>
<protein>
    <recommendedName>
        <fullName evidence="3">Acyl-coenzyme A thioesterase PaaI-like protein</fullName>
    </recommendedName>
</protein>
<dbReference type="SUPFAM" id="SSF54637">
    <property type="entry name" value="Thioesterase/thiol ester dehydrase-isomerase"/>
    <property type="match status" value="1"/>
</dbReference>
<gene>
    <name evidence="1" type="ORF">SD72_01640</name>
</gene>
<evidence type="ECO:0000313" key="1">
    <source>
        <dbReference type="EMBL" id="KIP53936.1"/>
    </source>
</evidence>
<proteinExistence type="predicted"/>